<dbReference type="GO" id="GO:0055052">
    <property type="term" value="C:ATP-binding cassette (ABC) transporter complex, substrate-binding subunit-containing"/>
    <property type="evidence" value="ECO:0007669"/>
    <property type="project" value="TreeGrafter"/>
</dbReference>
<dbReference type="Pfam" id="PF01547">
    <property type="entry name" value="SBP_bac_1"/>
    <property type="match status" value="1"/>
</dbReference>
<dbReference type="KEGG" id="sace:GIY23_04415"/>
<evidence type="ECO:0000256" key="3">
    <source>
        <dbReference type="ARBA" id="ARBA00022729"/>
    </source>
</evidence>
<dbReference type="SUPFAM" id="SSF53850">
    <property type="entry name" value="Periplasmic binding protein-like II"/>
    <property type="match status" value="1"/>
</dbReference>
<keyword evidence="3" id="KW-0732">Signal</keyword>
<dbReference type="PANTHER" id="PTHR30061">
    <property type="entry name" value="MALTOSE-BINDING PERIPLASMIC PROTEIN"/>
    <property type="match status" value="1"/>
</dbReference>
<keyword evidence="2" id="KW-0813">Transport</keyword>
<evidence type="ECO:0000313" key="4">
    <source>
        <dbReference type="EMBL" id="QGK72041.1"/>
    </source>
</evidence>
<dbReference type="EMBL" id="CP045929">
    <property type="protein sequence ID" value="QGK72041.1"/>
    <property type="molecule type" value="Genomic_DNA"/>
</dbReference>
<organism evidence="4 5">
    <name type="scientific">Allosaccharopolyspora coralli</name>
    <dbReference type="NCBI Taxonomy" id="2665642"/>
    <lineage>
        <taxon>Bacteria</taxon>
        <taxon>Bacillati</taxon>
        <taxon>Actinomycetota</taxon>
        <taxon>Actinomycetes</taxon>
        <taxon>Pseudonocardiales</taxon>
        <taxon>Pseudonocardiaceae</taxon>
        <taxon>Allosaccharopolyspora</taxon>
    </lineage>
</organism>
<reference evidence="5" key="1">
    <citation type="submission" date="2019-11" db="EMBL/GenBank/DDBJ databases">
        <title>The complete genome sequence of Saccharopolyspora sp. E2A.</title>
        <authorList>
            <person name="Zhang G."/>
        </authorList>
    </citation>
    <scope>NUCLEOTIDE SEQUENCE [LARGE SCALE GENOMIC DNA]</scope>
    <source>
        <strain evidence="5">E2A</strain>
    </source>
</reference>
<dbReference type="GO" id="GO:0042956">
    <property type="term" value="P:maltodextrin transmembrane transport"/>
    <property type="evidence" value="ECO:0007669"/>
    <property type="project" value="TreeGrafter"/>
</dbReference>
<protein>
    <submittedName>
        <fullName evidence="4">Extracellular solute-binding protein</fullName>
    </submittedName>
</protein>
<dbReference type="GO" id="GO:1901982">
    <property type="term" value="F:maltose binding"/>
    <property type="evidence" value="ECO:0007669"/>
    <property type="project" value="TreeGrafter"/>
</dbReference>
<dbReference type="AlphaFoldDB" id="A0A5Q3QBK5"/>
<comment type="similarity">
    <text evidence="1">Belongs to the bacterial solute-binding protein 1 family.</text>
</comment>
<sequence length="385" mass="42469">MNLYYAPEDNLQKVVDRCNAESGGRYNIVYNKLPRDADGQREQMARRLAAQDPAMDILGLDTTWTAEFAEAGWIREWTGDRKAEVSNGTLAGPLASATYEGKLYAAPKNTNVQLLWYRGDLVDQPPRTWDEMLRQADRLEAEGKPSTVLIPGAQFEGYVVQFNTLVASAGGQLVSDDGQRAVVDDGVVRALQALRDLADSGHTSPSMSNAQEDDIRMEFEQGNAAFQLNWPFVYASMKEDSPEQLQNLEWARYPSLDPNKPSKVTIGGFNLGVSQYSQKPDLAFDAASCLRNAESQRFSAVNDGVPPTIESVYAGPGMAEEYPMRDEILAELRDPAIRPVTPAYQNVSTVLAKLLSPASDIEPQRTAERLRNEIQDALDSTGVMP</sequence>
<name>A0A5Q3QBK5_9PSEU</name>
<dbReference type="GO" id="GO:0015768">
    <property type="term" value="P:maltose transport"/>
    <property type="evidence" value="ECO:0007669"/>
    <property type="project" value="TreeGrafter"/>
</dbReference>
<dbReference type="Gene3D" id="3.40.190.10">
    <property type="entry name" value="Periplasmic binding protein-like II"/>
    <property type="match status" value="2"/>
</dbReference>
<dbReference type="InterPro" id="IPR006059">
    <property type="entry name" value="SBP"/>
</dbReference>
<keyword evidence="5" id="KW-1185">Reference proteome</keyword>
<evidence type="ECO:0000256" key="1">
    <source>
        <dbReference type="ARBA" id="ARBA00008520"/>
    </source>
</evidence>
<evidence type="ECO:0000256" key="2">
    <source>
        <dbReference type="ARBA" id="ARBA00022448"/>
    </source>
</evidence>
<proteinExistence type="inferred from homology"/>
<accession>A0A5Q3QBK5</accession>
<gene>
    <name evidence="4" type="ORF">GIY23_04415</name>
</gene>
<dbReference type="Proteomes" id="UP000371041">
    <property type="component" value="Chromosome"/>
</dbReference>
<evidence type="ECO:0000313" key="5">
    <source>
        <dbReference type="Proteomes" id="UP000371041"/>
    </source>
</evidence>
<dbReference type="CDD" id="cd14750">
    <property type="entry name" value="PBP2_TMBP"/>
    <property type="match status" value="1"/>
</dbReference>
<dbReference type="PANTHER" id="PTHR30061:SF50">
    <property type="entry name" value="MALTOSE_MALTODEXTRIN-BINDING PERIPLASMIC PROTEIN"/>
    <property type="match status" value="1"/>
</dbReference>